<dbReference type="Proteomes" id="UP000298111">
    <property type="component" value="Unassembled WGS sequence"/>
</dbReference>
<reference evidence="1 2" key="1">
    <citation type="submission" date="2018-10" db="EMBL/GenBank/DDBJ databases">
        <title>Isolation of pseudouridimycin from Streptomyces albus DSM 40763.</title>
        <authorList>
            <person name="Rosenqvist P."/>
            <person name="Metsae-Ketelae M."/>
            <person name="Virta P."/>
        </authorList>
    </citation>
    <scope>NUCLEOTIDE SEQUENCE [LARGE SCALE GENOMIC DNA]</scope>
    <source>
        <strain evidence="1 2">DSM 40763</strain>
    </source>
</reference>
<organism evidence="1 2">
    <name type="scientific">Streptomyces albus</name>
    <dbReference type="NCBI Taxonomy" id="1888"/>
    <lineage>
        <taxon>Bacteria</taxon>
        <taxon>Bacillati</taxon>
        <taxon>Actinomycetota</taxon>
        <taxon>Actinomycetes</taxon>
        <taxon>Kitasatosporales</taxon>
        <taxon>Streptomycetaceae</taxon>
        <taxon>Streptomyces</taxon>
    </lineage>
</organism>
<sequence>MSRYGKSSSAFMALATDSRAAAGLSATVENAVHTVTGLLLHVWMVTVCAIAADQRLIAAA</sequence>
<comment type="caution">
    <text evidence="1">The sequence shown here is derived from an EMBL/GenBank/DDBJ whole genome shotgun (WGS) entry which is preliminary data.</text>
</comment>
<evidence type="ECO:0000313" key="2">
    <source>
        <dbReference type="Proteomes" id="UP000298111"/>
    </source>
</evidence>
<evidence type="ECO:0000313" key="1">
    <source>
        <dbReference type="EMBL" id="TGG77739.1"/>
    </source>
</evidence>
<gene>
    <name evidence="1" type="ORF">D8771_27205</name>
</gene>
<dbReference type="AlphaFoldDB" id="A0A8H1QMK1"/>
<protein>
    <submittedName>
        <fullName evidence="1">Uncharacterized protein</fullName>
    </submittedName>
</protein>
<accession>A0A8H1QMK1</accession>
<dbReference type="EMBL" id="RCIY01000090">
    <property type="protein sequence ID" value="TGG77739.1"/>
    <property type="molecule type" value="Genomic_DNA"/>
</dbReference>
<proteinExistence type="predicted"/>
<name>A0A8H1QMK1_9ACTN</name>